<dbReference type="EMBL" id="JAMFMB010000001">
    <property type="protein sequence ID" value="MCL6281918.1"/>
    <property type="molecule type" value="Genomic_DNA"/>
</dbReference>
<evidence type="ECO:0000313" key="2">
    <source>
        <dbReference type="EMBL" id="MCL6281918.1"/>
    </source>
</evidence>
<organism evidence="2 3">
    <name type="scientific">Ruegeria spongiae</name>
    <dbReference type="NCBI Taxonomy" id="2942209"/>
    <lineage>
        <taxon>Bacteria</taxon>
        <taxon>Pseudomonadati</taxon>
        <taxon>Pseudomonadota</taxon>
        <taxon>Alphaproteobacteria</taxon>
        <taxon>Rhodobacterales</taxon>
        <taxon>Roseobacteraceae</taxon>
        <taxon>Ruegeria</taxon>
    </lineage>
</organism>
<feature type="compositionally biased region" description="Basic and acidic residues" evidence="1">
    <location>
        <begin position="1"/>
        <end position="16"/>
    </location>
</feature>
<dbReference type="RefSeq" id="WP_249705813.1">
    <property type="nucleotide sequence ID" value="NZ_JAMFMB010000001.1"/>
</dbReference>
<name>A0ABT0PWD6_9RHOB</name>
<evidence type="ECO:0000256" key="1">
    <source>
        <dbReference type="SAM" id="MobiDB-lite"/>
    </source>
</evidence>
<gene>
    <name evidence="2" type="ORF">M3P21_00090</name>
</gene>
<accession>A0ABT0PWD6</accession>
<feature type="compositionally biased region" description="Basic and acidic residues" evidence="1">
    <location>
        <begin position="98"/>
        <end position="117"/>
    </location>
</feature>
<feature type="region of interest" description="Disordered" evidence="1">
    <location>
        <begin position="88"/>
        <end position="117"/>
    </location>
</feature>
<sequence length="167" mass="18770">MNTSREKWSTGPHETDDSAATQFDNAVVDALDSDYAALVSGLRTKQQRFETSIHKHLRELDQCLTRLESEREHLVHCRTQISGHEKILASHKKSLRKARSDGDKKKRKSVEKTMKRETAAYEESLRQAAKHSARIQRELKAAKTSFEAVGSAGNLIADGELKLETGL</sequence>
<dbReference type="Proteomes" id="UP001203880">
    <property type="component" value="Unassembled WGS sequence"/>
</dbReference>
<proteinExistence type="predicted"/>
<keyword evidence="3" id="KW-1185">Reference proteome</keyword>
<reference evidence="2" key="1">
    <citation type="submission" date="2022-05" db="EMBL/GenBank/DDBJ databases">
        <authorList>
            <person name="Park J.-S."/>
        </authorList>
    </citation>
    <scope>NUCLEOTIDE SEQUENCE</scope>
    <source>
        <strain evidence="2">2012CJ41-6</strain>
    </source>
</reference>
<evidence type="ECO:0000313" key="3">
    <source>
        <dbReference type="Proteomes" id="UP001203880"/>
    </source>
</evidence>
<protein>
    <submittedName>
        <fullName evidence="2">Uncharacterized protein</fullName>
    </submittedName>
</protein>
<comment type="caution">
    <text evidence="2">The sequence shown here is derived from an EMBL/GenBank/DDBJ whole genome shotgun (WGS) entry which is preliminary data.</text>
</comment>
<feature type="region of interest" description="Disordered" evidence="1">
    <location>
        <begin position="1"/>
        <end position="21"/>
    </location>
</feature>